<dbReference type="PROSITE" id="PS50931">
    <property type="entry name" value="HTH_LYSR"/>
    <property type="match status" value="1"/>
</dbReference>
<dbReference type="PRINTS" id="PR00039">
    <property type="entry name" value="HTHLYSR"/>
</dbReference>
<dbReference type="InterPro" id="IPR005119">
    <property type="entry name" value="LysR_subst-bd"/>
</dbReference>
<evidence type="ECO:0000256" key="1">
    <source>
        <dbReference type="ARBA" id="ARBA00009437"/>
    </source>
</evidence>
<dbReference type="Pfam" id="PF00126">
    <property type="entry name" value="HTH_1"/>
    <property type="match status" value="1"/>
</dbReference>
<keyword evidence="2" id="KW-0805">Transcription regulation</keyword>
<dbReference type="CDD" id="cd05466">
    <property type="entry name" value="PBP2_LTTR_substrate"/>
    <property type="match status" value="1"/>
</dbReference>
<evidence type="ECO:0000256" key="2">
    <source>
        <dbReference type="ARBA" id="ARBA00023015"/>
    </source>
</evidence>
<dbReference type="Gene3D" id="1.10.10.10">
    <property type="entry name" value="Winged helix-like DNA-binding domain superfamily/Winged helix DNA-binding domain"/>
    <property type="match status" value="1"/>
</dbReference>
<keyword evidence="7" id="KW-1185">Reference proteome</keyword>
<evidence type="ECO:0000313" key="6">
    <source>
        <dbReference type="EMBL" id="MBW8185371.1"/>
    </source>
</evidence>
<feature type="domain" description="HTH lysR-type" evidence="5">
    <location>
        <begin position="3"/>
        <end position="60"/>
    </location>
</feature>
<evidence type="ECO:0000313" key="7">
    <source>
        <dbReference type="Proteomes" id="UP001195963"/>
    </source>
</evidence>
<evidence type="ECO:0000256" key="3">
    <source>
        <dbReference type="ARBA" id="ARBA00023125"/>
    </source>
</evidence>
<dbReference type="EMBL" id="JAHZST010000013">
    <property type="protein sequence ID" value="MBW8185371.1"/>
    <property type="molecule type" value="Genomic_DNA"/>
</dbReference>
<comment type="caution">
    <text evidence="6">The sequence shown here is derived from an EMBL/GenBank/DDBJ whole genome shotgun (WGS) entry which is preliminary data.</text>
</comment>
<organism evidence="6 7">
    <name type="scientific">Shewanella nanhaiensis</name>
    <dbReference type="NCBI Taxonomy" id="2864872"/>
    <lineage>
        <taxon>Bacteria</taxon>
        <taxon>Pseudomonadati</taxon>
        <taxon>Pseudomonadota</taxon>
        <taxon>Gammaproteobacteria</taxon>
        <taxon>Alteromonadales</taxon>
        <taxon>Shewanellaceae</taxon>
        <taxon>Shewanella</taxon>
    </lineage>
</organism>
<sequence length="305" mass="34493">MNWSLYQLEAFVLSVKYGSFSAAARKLGRAQSRISTAIGHLEDDLGFELFDRSARLPVLTPCGEDMFIEAQAVLQQCQRLESRAMTLSTGQEISLTVAMDEAVPINAFESLFEQVSIKFPLLKLTIINGSQDDIGLWVDEGKADMGILFHSRNELPESLEFMSIGQFKQSLIVSVNHPLAQYPAPKIKELNQHRQLVIRDRMGDKQAKSLAANHWYIDSYYYMTALVIRGVGWALVPEHIADSEWYSDDIVTLSTEHIPSPLLVEIGVVNRRDQAYGPVMEWIFLEIESMFKNKVNNYSNKSESP</sequence>
<dbReference type="PANTHER" id="PTHR30126">
    <property type="entry name" value="HTH-TYPE TRANSCRIPTIONAL REGULATOR"/>
    <property type="match status" value="1"/>
</dbReference>
<dbReference type="InterPro" id="IPR036390">
    <property type="entry name" value="WH_DNA-bd_sf"/>
</dbReference>
<keyword evidence="3" id="KW-0238">DNA-binding</keyword>
<name>A0ABS7E887_9GAMM</name>
<comment type="similarity">
    <text evidence="1">Belongs to the LysR transcriptional regulatory family.</text>
</comment>
<reference evidence="6 7" key="1">
    <citation type="submission" date="2021-07" db="EMBL/GenBank/DDBJ databases">
        <title>Shewanella sp. nov, isolated from SCS.</title>
        <authorList>
            <person name="Cao W.R."/>
        </authorList>
    </citation>
    <scope>NUCLEOTIDE SEQUENCE [LARGE SCALE GENOMIC DNA]</scope>
    <source>
        <strain evidence="6 7">NR704-98</strain>
    </source>
</reference>
<evidence type="ECO:0000259" key="5">
    <source>
        <dbReference type="PROSITE" id="PS50931"/>
    </source>
</evidence>
<evidence type="ECO:0000256" key="4">
    <source>
        <dbReference type="ARBA" id="ARBA00023163"/>
    </source>
</evidence>
<dbReference type="SUPFAM" id="SSF46785">
    <property type="entry name" value="Winged helix' DNA-binding domain"/>
    <property type="match status" value="1"/>
</dbReference>
<dbReference type="Pfam" id="PF03466">
    <property type="entry name" value="LysR_substrate"/>
    <property type="match status" value="1"/>
</dbReference>
<dbReference type="InterPro" id="IPR036388">
    <property type="entry name" value="WH-like_DNA-bd_sf"/>
</dbReference>
<proteinExistence type="inferred from homology"/>
<gene>
    <name evidence="6" type="ORF">K0625_17085</name>
</gene>
<protein>
    <submittedName>
        <fullName evidence="6">LysR family transcriptional regulator</fullName>
    </submittedName>
</protein>
<dbReference type="Proteomes" id="UP001195963">
    <property type="component" value="Unassembled WGS sequence"/>
</dbReference>
<dbReference type="PANTHER" id="PTHR30126:SF91">
    <property type="entry name" value="LYSR FAMILY TRANSCRIPTIONAL REGULATOR"/>
    <property type="match status" value="1"/>
</dbReference>
<dbReference type="RefSeq" id="WP_220110799.1">
    <property type="nucleotide sequence ID" value="NZ_JAHZST010000013.1"/>
</dbReference>
<dbReference type="InterPro" id="IPR000847">
    <property type="entry name" value="LysR_HTH_N"/>
</dbReference>
<dbReference type="Gene3D" id="3.40.190.290">
    <property type="match status" value="1"/>
</dbReference>
<accession>A0ABS7E887</accession>
<keyword evidence="4" id="KW-0804">Transcription</keyword>
<dbReference type="SUPFAM" id="SSF53850">
    <property type="entry name" value="Periplasmic binding protein-like II"/>
    <property type="match status" value="1"/>
</dbReference>